<organism evidence="7 8">
    <name type="scientific">Polarella glacialis</name>
    <name type="common">Dinoflagellate</name>
    <dbReference type="NCBI Taxonomy" id="89957"/>
    <lineage>
        <taxon>Eukaryota</taxon>
        <taxon>Sar</taxon>
        <taxon>Alveolata</taxon>
        <taxon>Dinophyceae</taxon>
        <taxon>Suessiales</taxon>
        <taxon>Suessiaceae</taxon>
        <taxon>Polarella</taxon>
    </lineage>
</organism>
<accession>A0A813EVV7</accession>
<dbReference type="InterPro" id="IPR014756">
    <property type="entry name" value="Ig_E-set"/>
</dbReference>
<keyword evidence="4" id="KW-0560">Oxidoreductase</keyword>
<evidence type="ECO:0000256" key="1">
    <source>
        <dbReference type="ARBA" id="ARBA00001924"/>
    </source>
</evidence>
<dbReference type="InterPro" id="IPR005066">
    <property type="entry name" value="MoCF_OxRdtse_dimer"/>
</dbReference>
<dbReference type="GO" id="GO:0020037">
    <property type="term" value="F:heme binding"/>
    <property type="evidence" value="ECO:0007669"/>
    <property type="project" value="TreeGrafter"/>
</dbReference>
<dbReference type="Pfam" id="PF03404">
    <property type="entry name" value="Mo-co_dimer"/>
    <property type="match status" value="1"/>
</dbReference>
<name>A0A813EVV7_POLGL</name>
<dbReference type="AlphaFoldDB" id="A0A813EVV7"/>
<keyword evidence="3" id="KW-0479">Metal-binding</keyword>
<dbReference type="GO" id="GO:0008482">
    <property type="term" value="F:sulfite oxidase activity"/>
    <property type="evidence" value="ECO:0007669"/>
    <property type="project" value="TreeGrafter"/>
</dbReference>
<protein>
    <recommendedName>
        <fullName evidence="9">Sulfite oxidase</fullName>
    </recommendedName>
</protein>
<dbReference type="GO" id="GO:0043546">
    <property type="term" value="F:molybdopterin cofactor binding"/>
    <property type="evidence" value="ECO:0007669"/>
    <property type="project" value="TreeGrafter"/>
</dbReference>
<feature type="domain" description="Oxidoreductase molybdopterin-binding" evidence="5">
    <location>
        <begin position="265"/>
        <end position="432"/>
    </location>
</feature>
<dbReference type="EMBL" id="CAJNNV010016504">
    <property type="protein sequence ID" value="CAE8604480.1"/>
    <property type="molecule type" value="Genomic_DNA"/>
</dbReference>
<evidence type="ECO:0008006" key="9">
    <source>
        <dbReference type="Google" id="ProtNLM"/>
    </source>
</evidence>
<evidence type="ECO:0000256" key="4">
    <source>
        <dbReference type="ARBA" id="ARBA00023002"/>
    </source>
</evidence>
<gene>
    <name evidence="7" type="ORF">PGLA1383_LOCUS22640</name>
</gene>
<dbReference type="InterPro" id="IPR036374">
    <property type="entry name" value="OxRdtase_Mopterin-bd_sf"/>
</dbReference>
<dbReference type="PANTHER" id="PTHR19372:SF7">
    <property type="entry name" value="SULFITE OXIDASE, MITOCHONDRIAL"/>
    <property type="match status" value="1"/>
</dbReference>
<dbReference type="InterPro" id="IPR000572">
    <property type="entry name" value="OxRdtase_Mopterin-bd_dom"/>
</dbReference>
<dbReference type="Pfam" id="PF00174">
    <property type="entry name" value="Oxidored_molyb"/>
    <property type="match status" value="1"/>
</dbReference>
<dbReference type="Gene3D" id="3.90.420.10">
    <property type="entry name" value="Oxidoreductase, molybdopterin-binding domain"/>
    <property type="match status" value="1"/>
</dbReference>
<reference evidence="7" key="1">
    <citation type="submission" date="2021-02" db="EMBL/GenBank/DDBJ databases">
        <authorList>
            <person name="Dougan E. K."/>
            <person name="Rhodes N."/>
            <person name="Thang M."/>
            <person name="Chan C."/>
        </authorList>
    </citation>
    <scope>NUCLEOTIDE SEQUENCE</scope>
</reference>
<evidence type="ECO:0000313" key="8">
    <source>
        <dbReference type="Proteomes" id="UP000654075"/>
    </source>
</evidence>
<dbReference type="Gene3D" id="2.60.40.650">
    <property type="match status" value="1"/>
</dbReference>
<evidence type="ECO:0000259" key="5">
    <source>
        <dbReference type="Pfam" id="PF00174"/>
    </source>
</evidence>
<proteinExistence type="predicted"/>
<sequence>MLVWHEALCAVYIREKLGEYKELARIEGSSLGCDEIVAARGTAEDLEGGGSHATLNDSVADKALEAVKTIAKDRTIEMSEGIACILGEEMQELERRQGDQRKSIDNSRETLQNLREMIYKLHGTCTEGQEHLGICWSWAQRQCIGISCRQLSIRVSRPMGLAGEQSYTDALRVISYSAHGIVGQFTNSKKLDQHSAESAVQARQATLSHVGQAHAELEPTCWKHTELRDNITAAEVQLAKRCHGAHIETLSQDITQVGSHYQLIHYDVQYLDMQMHRLQVVGHVEKELSLSMQELRARPASTQAVLMACAGTGRMAQKKRFWLHVPWGPDSFGCAMWTGCSLADVLKEAGVKDGATQVVFTGADKGVEGGKVQYFQRSLSLDDALLGHVMLVYEMNGQDLTPAHGAPLRLIVPGWYGMASVKWLTSIEVVTGKWWGHQMEAYSFRRTATDPEMVPLTRLPVRALMAPPGYPEFFSRARIVAPGSHRVVGRAWAGAVDIERVEFSSDAGKTWSTAQLAQKNGAFGWAQWEFDWQVSAEGTYVLSCRAFDVKGRSQDEPSDELFNWTGMGDTQPQLVYVKVDKSIESEGGIIDLTAEQRAARTELNDGQYGAALDQSLVEALYRSPGSQ</sequence>
<feature type="domain" description="Moybdenum cofactor oxidoreductase dimerisation" evidence="6">
    <location>
        <begin position="459"/>
        <end position="568"/>
    </location>
</feature>
<dbReference type="GO" id="GO:0006790">
    <property type="term" value="P:sulfur compound metabolic process"/>
    <property type="evidence" value="ECO:0007669"/>
    <property type="project" value="TreeGrafter"/>
</dbReference>
<dbReference type="Proteomes" id="UP000654075">
    <property type="component" value="Unassembled WGS sequence"/>
</dbReference>
<dbReference type="PANTHER" id="PTHR19372">
    <property type="entry name" value="SULFITE REDUCTASE"/>
    <property type="match status" value="1"/>
</dbReference>
<dbReference type="OrthoDB" id="10051395at2759"/>
<dbReference type="GO" id="GO:0030151">
    <property type="term" value="F:molybdenum ion binding"/>
    <property type="evidence" value="ECO:0007669"/>
    <property type="project" value="InterPro"/>
</dbReference>
<evidence type="ECO:0000256" key="3">
    <source>
        <dbReference type="ARBA" id="ARBA00022723"/>
    </source>
</evidence>
<dbReference type="SUPFAM" id="SSF56524">
    <property type="entry name" value="Oxidoreductase molybdopterin-binding domain"/>
    <property type="match status" value="1"/>
</dbReference>
<evidence type="ECO:0000313" key="7">
    <source>
        <dbReference type="EMBL" id="CAE8604480.1"/>
    </source>
</evidence>
<dbReference type="InterPro" id="IPR008335">
    <property type="entry name" value="Mopterin_OxRdtase_euk"/>
</dbReference>
<dbReference type="OMA" id="WHEALCA"/>
<comment type="caution">
    <text evidence="7">The sequence shown here is derived from an EMBL/GenBank/DDBJ whole genome shotgun (WGS) entry which is preliminary data.</text>
</comment>
<dbReference type="PRINTS" id="PR00407">
    <property type="entry name" value="EUMOPTERIN"/>
</dbReference>
<comment type="cofactor">
    <cofactor evidence="1">
        <name>Mo-molybdopterin</name>
        <dbReference type="ChEBI" id="CHEBI:71302"/>
    </cofactor>
</comment>
<evidence type="ECO:0000256" key="2">
    <source>
        <dbReference type="ARBA" id="ARBA00022505"/>
    </source>
</evidence>
<dbReference type="SUPFAM" id="SSF81296">
    <property type="entry name" value="E set domains"/>
    <property type="match status" value="1"/>
</dbReference>
<keyword evidence="8" id="KW-1185">Reference proteome</keyword>
<evidence type="ECO:0000259" key="6">
    <source>
        <dbReference type="Pfam" id="PF03404"/>
    </source>
</evidence>
<dbReference type="CDD" id="cd02110">
    <property type="entry name" value="SO_family_Moco_dimer"/>
    <property type="match status" value="1"/>
</dbReference>
<keyword evidence="2" id="KW-0500">Molybdenum</keyword>